<dbReference type="Pfam" id="PF12770">
    <property type="entry name" value="CHAT"/>
    <property type="match status" value="1"/>
</dbReference>
<evidence type="ECO:0000259" key="1">
    <source>
        <dbReference type="Pfam" id="PF12770"/>
    </source>
</evidence>
<evidence type="ECO:0000313" key="2">
    <source>
        <dbReference type="EMBL" id="CAH3105896.1"/>
    </source>
</evidence>
<reference evidence="2 3" key="1">
    <citation type="submission" date="2022-05" db="EMBL/GenBank/DDBJ databases">
        <authorList>
            <consortium name="Genoscope - CEA"/>
            <person name="William W."/>
        </authorList>
    </citation>
    <scope>NUCLEOTIDE SEQUENCE [LARGE SCALE GENOMIC DNA]</scope>
</reference>
<protein>
    <recommendedName>
        <fullName evidence="1">CHAT domain-containing protein</fullName>
    </recommendedName>
</protein>
<dbReference type="InterPro" id="IPR024983">
    <property type="entry name" value="CHAT_dom"/>
</dbReference>
<name>A0ABN8NHK1_9CNID</name>
<proteinExistence type="predicted"/>
<evidence type="ECO:0000313" key="3">
    <source>
        <dbReference type="Proteomes" id="UP001159405"/>
    </source>
</evidence>
<dbReference type="EMBL" id="CALNXK010000018">
    <property type="protein sequence ID" value="CAH3105896.1"/>
    <property type="molecule type" value="Genomic_DNA"/>
</dbReference>
<accession>A0ABN8NHK1</accession>
<organism evidence="2 3">
    <name type="scientific">Porites lobata</name>
    <dbReference type="NCBI Taxonomy" id="104759"/>
    <lineage>
        <taxon>Eukaryota</taxon>
        <taxon>Metazoa</taxon>
        <taxon>Cnidaria</taxon>
        <taxon>Anthozoa</taxon>
        <taxon>Hexacorallia</taxon>
        <taxon>Scleractinia</taxon>
        <taxon>Fungiina</taxon>
        <taxon>Poritidae</taxon>
        <taxon>Porites</taxon>
    </lineage>
</organism>
<feature type="domain" description="CHAT" evidence="1">
    <location>
        <begin position="124"/>
        <end position="173"/>
    </location>
</feature>
<sequence length="179" mass="20031">MIARLLPGSHLLIGEQATKQAVQKKLSKVQTLTYFAAHGDAERGENALAPPSSTEGIAHEPDYLLSMGEVSEVRLTAKLVVLKLLSYCVWANKSRRRLWNRSNILRIGFALSVGGSGGHRRQLKATDQFMSHFYESLVKGQSASESLHRAMKWMRNNGSSKWRQWAPFVVIGDDVSFDF</sequence>
<gene>
    <name evidence="2" type="ORF">PLOB_00013902</name>
</gene>
<keyword evidence="3" id="KW-1185">Reference proteome</keyword>
<dbReference type="Proteomes" id="UP001159405">
    <property type="component" value="Unassembled WGS sequence"/>
</dbReference>
<comment type="caution">
    <text evidence="2">The sequence shown here is derived from an EMBL/GenBank/DDBJ whole genome shotgun (WGS) entry which is preliminary data.</text>
</comment>